<evidence type="ECO:0000313" key="1">
    <source>
        <dbReference type="EMBL" id="ONM24322.1"/>
    </source>
</evidence>
<protein>
    <submittedName>
        <fullName evidence="1">Uncharacterized protein</fullName>
    </submittedName>
</protein>
<dbReference type="InParanoid" id="A0A1D6EY37"/>
<proteinExistence type="predicted"/>
<sequence length="166" mass="17835">MRCGGRRRRGRGTVAVRSGELALGDPVTPPLFDIGTPFPRPLSDSIVGAPRSCPLLHRRFREAMPPSSCPAFWPPSHPLVASSTRSRLASADGWVGRRGHGVRSPRARAGAAISSLTVPPTPACAPPRRILPLYTDIDTNKACGLGLGDRIGSVPRHLPLVSRWRE</sequence>
<organism evidence="1">
    <name type="scientific">Zea mays</name>
    <name type="common">Maize</name>
    <dbReference type="NCBI Taxonomy" id="4577"/>
    <lineage>
        <taxon>Eukaryota</taxon>
        <taxon>Viridiplantae</taxon>
        <taxon>Streptophyta</taxon>
        <taxon>Embryophyta</taxon>
        <taxon>Tracheophyta</taxon>
        <taxon>Spermatophyta</taxon>
        <taxon>Magnoliopsida</taxon>
        <taxon>Liliopsida</taxon>
        <taxon>Poales</taxon>
        <taxon>Poaceae</taxon>
        <taxon>PACMAD clade</taxon>
        <taxon>Panicoideae</taxon>
        <taxon>Andropogonodae</taxon>
        <taxon>Andropogoneae</taxon>
        <taxon>Tripsacinae</taxon>
        <taxon>Zea</taxon>
    </lineage>
</organism>
<gene>
    <name evidence="1" type="ORF">ZEAMMB73_Zm00001d006589</name>
</gene>
<dbReference type="AlphaFoldDB" id="A0A1D6EY37"/>
<dbReference type="EMBL" id="CM007648">
    <property type="protein sequence ID" value="ONM24322.1"/>
    <property type="molecule type" value="Genomic_DNA"/>
</dbReference>
<accession>A0A1D6EY37</accession>
<reference evidence="1" key="1">
    <citation type="submission" date="2015-12" db="EMBL/GenBank/DDBJ databases">
        <title>Update maize B73 reference genome by single molecule sequencing technologies.</title>
        <authorList>
            <consortium name="Maize Genome Sequencing Project"/>
            <person name="Ware D."/>
        </authorList>
    </citation>
    <scope>NUCLEOTIDE SEQUENCE [LARGE SCALE GENOMIC DNA]</scope>
    <source>
        <tissue evidence="1">Seedling</tissue>
    </source>
</reference>
<name>A0A1D6EY37_MAIZE</name>